<dbReference type="EMBL" id="QJKJ01010885">
    <property type="protein sequence ID" value="RDX72505.1"/>
    <property type="molecule type" value="Genomic_DNA"/>
</dbReference>
<evidence type="ECO:0000313" key="2">
    <source>
        <dbReference type="EMBL" id="RDX72505.1"/>
    </source>
</evidence>
<feature type="compositionally biased region" description="Gly residues" evidence="1">
    <location>
        <begin position="134"/>
        <end position="147"/>
    </location>
</feature>
<evidence type="ECO:0000313" key="3">
    <source>
        <dbReference type="Proteomes" id="UP000257109"/>
    </source>
</evidence>
<reference evidence="2" key="1">
    <citation type="submission" date="2018-05" db="EMBL/GenBank/DDBJ databases">
        <title>Draft genome of Mucuna pruriens seed.</title>
        <authorList>
            <person name="Nnadi N.E."/>
            <person name="Vos R."/>
            <person name="Hasami M.H."/>
            <person name="Devisetty U.K."/>
            <person name="Aguiy J.C."/>
        </authorList>
    </citation>
    <scope>NUCLEOTIDE SEQUENCE [LARGE SCALE GENOMIC DNA]</scope>
    <source>
        <strain evidence="2">JCA_2017</strain>
    </source>
</reference>
<gene>
    <name evidence="2" type="ORF">CR513_48003</name>
</gene>
<comment type="caution">
    <text evidence="2">The sequence shown here is derived from an EMBL/GenBank/DDBJ whole genome shotgun (WGS) entry which is preliminary data.</text>
</comment>
<feature type="region of interest" description="Disordered" evidence="1">
    <location>
        <begin position="128"/>
        <end position="147"/>
    </location>
</feature>
<protein>
    <submittedName>
        <fullName evidence="2">Uncharacterized protein</fullName>
    </submittedName>
</protein>
<feature type="non-terminal residue" evidence="2">
    <location>
        <position position="1"/>
    </location>
</feature>
<dbReference type="AlphaFoldDB" id="A0A371F2K9"/>
<organism evidence="2 3">
    <name type="scientific">Mucuna pruriens</name>
    <name type="common">Velvet bean</name>
    <name type="synonym">Dolichos pruriens</name>
    <dbReference type="NCBI Taxonomy" id="157652"/>
    <lineage>
        <taxon>Eukaryota</taxon>
        <taxon>Viridiplantae</taxon>
        <taxon>Streptophyta</taxon>
        <taxon>Embryophyta</taxon>
        <taxon>Tracheophyta</taxon>
        <taxon>Spermatophyta</taxon>
        <taxon>Magnoliopsida</taxon>
        <taxon>eudicotyledons</taxon>
        <taxon>Gunneridae</taxon>
        <taxon>Pentapetalae</taxon>
        <taxon>rosids</taxon>
        <taxon>fabids</taxon>
        <taxon>Fabales</taxon>
        <taxon>Fabaceae</taxon>
        <taxon>Papilionoideae</taxon>
        <taxon>50 kb inversion clade</taxon>
        <taxon>NPAAA clade</taxon>
        <taxon>indigoferoid/millettioid clade</taxon>
        <taxon>Phaseoleae</taxon>
        <taxon>Mucuna</taxon>
    </lineage>
</organism>
<sequence length="147" mass="16651">MKFPVGQKVGSVWANSKVAQRYYEESLRVGCQLKQMKGLVVNVLDLDLDLRCQYKYKRPHPVKDLKEVQIGSTAGRKTKISTTMSKEDEGRLVLFSRRIMIRYVGNRSKLHIDARCPIGHLEKAKTWGREAQGHQGGNGKVVGGQFH</sequence>
<name>A0A371F2K9_MUCPR</name>
<accession>A0A371F2K9</accession>
<evidence type="ECO:0000256" key="1">
    <source>
        <dbReference type="SAM" id="MobiDB-lite"/>
    </source>
</evidence>
<keyword evidence="3" id="KW-1185">Reference proteome</keyword>
<dbReference type="Proteomes" id="UP000257109">
    <property type="component" value="Unassembled WGS sequence"/>
</dbReference>
<proteinExistence type="predicted"/>